<sequence>METIVPSVDTTKEELQERVDYMVNTASHLEELAETDEHEAMKEFIALKNFAYEEYHVLTLQKNEKAVNSNVHLSNYRGFFTHLHFTAGKVPLRLLHWNLDEFHQANMGFRL</sequence>
<accession>A0A1L7GWC7</accession>
<reference evidence="1 2" key="1">
    <citation type="submission" date="2016-12" db="EMBL/GenBank/DDBJ databases">
        <title>Complete Genome Sequence of Lactobacillus fermentum Strain SNUV175, a Probiotic for Treatment of Bacterial Vaginosis.</title>
        <authorList>
            <person name="Lee S."/>
            <person name="You H.J."/>
            <person name="Kwon B."/>
            <person name="Ko G."/>
        </authorList>
    </citation>
    <scope>NUCLEOTIDE SEQUENCE [LARGE SCALE GENOMIC DNA]</scope>
    <source>
        <strain evidence="1 2">SNUV175</strain>
    </source>
</reference>
<dbReference type="Proteomes" id="UP000185427">
    <property type="component" value="Chromosome"/>
</dbReference>
<dbReference type="OrthoDB" id="9862966at2"/>
<gene>
    <name evidence="1" type="ORF">BUW47_07575</name>
</gene>
<dbReference type="AlphaFoldDB" id="A0A1L7GWC7"/>
<proteinExistence type="predicted"/>
<evidence type="ECO:0000313" key="1">
    <source>
        <dbReference type="EMBL" id="APU46289.1"/>
    </source>
</evidence>
<name>A0A1L7GWC7_LIMFE</name>
<dbReference type="EMBL" id="CP019030">
    <property type="protein sequence ID" value="APU46289.1"/>
    <property type="molecule type" value="Genomic_DNA"/>
</dbReference>
<evidence type="ECO:0000313" key="2">
    <source>
        <dbReference type="Proteomes" id="UP000185427"/>
    </source>
</evidence>
<protein>
    <submittedName>
        <fullName evidence="1">Uncharacterized protein</fullName>
    </submittedName>
</protein>
<organism evidence="1 2">
    <name type="scientific">Limosilactobacillus fermentum</name>
    <name type="common">Lactobacillus fermentum</name>
    <dbReference type="NCBI Taxonomy" id="1613"/>
    <lineage>
        <taxon>Bacteria</taxon>
        <taxon>Bacillati</taxon>
        <taxon>Bacillota</taxon>
        <taxon>Bacilli</taxon>
        <taxon>Lactobacillales</taxon>
        <taxon>Lactobacillaceae</taxon>
        <taxon>Limosilactobacillus</taxon>
    </lineage>
</organism>
<dbReference type="RefSeq" id="WP_075667499.1">
    <property type="nucleotide sequence ID" value="NZ_CP019030.1"/>
</dbReference>